<sequence>MTVDFGEPTPRRMDILIPQGFPFAWPRIALVDRPRFLTWPHVERDGTLCLLSNRTEVDPGDPAGVVVDLVGRACRLVRDLIAGAMVERDFRDEFLTYWRYDKNINDSRLTSILAAQGPSREVCIWQAPNIRLIGETEGEVRRWLGNRFGPQALRRPYAQRAMMIWLDEPMLPYEYPRTARDLLMLAESAGPDVSALLSDIALARQENLTTVIGAVGRFGPGLVTVTVPSPGRGKLRHGVCSEPVDRGFRPSHLPLGLLINRTFGIEPVYRSEPARADAAWIHGRGQDSRSARLKRATVTLLGCGSVGAPIAVALAQAGVGRIKLVDHDELAWANVGRHPLGATAVGRNKAVSLAAKLQSDYPHGNYEAFPVHAAAFLNDVEGNWLGSDLIISAMGSWLAEAQLNDLHCLHGRPMPAIYTWTESNAAAGHAVVVAGRGGCLRCGIGRTGVPAFQVTSWPDGGSGALEEPACGAHYQAYGPIELGFVTALTGQTALDALLGRITASQHRMYVTRRTLLEDVRGRWSDDFVAEYPAYIQGGCTLERDWPADACPGCRQSD</sequence>
<dbReference type="Pfam" id="PF00899">
    <property type="entry name" value="ThiF"/>
    <property type="match status" value="1"/>
</dbReference>
<dbReference type="RefSeq" id="WP_238282756.1">
    <property type="nucleotide sequence ID" value="NZ_BPQL01000193.1"/>
</dbReference>
<dbReference type="InterPro" id="IPR032701">
    <property type="entry name" value="Prok-E2_B_dom"/>
</dbReference>
<feature type="domain" description="THIF-type NAD/FAD binding fold" evidence="1">
    <location>
        <begin position="290"/>
        <end position="477"/>
    </location>
</feature>
<name>A0ABV2L8N1_9HYPH</name>
<keyword evidence="3" id="KW-0548">Nucleotidyltransferase</keyword>
<dbReference type="InterPro" id="IPR045886">
    <property type="entry name" value="ThiF/MoeB/HesA"/>
</dbReference>
<dbReference type="Gene3D" id="3.40.50.720">
    <property type="entry name" value="NAD(P)-binding Rossmann-like Domain"/>
    <property type="match status" value="1"/>
</dbReference>
<organism evidence="3 4">
    <name type="scientific">Methylobacterium goesingense</name>
    <dbReference type="NCBI Taxonomy" id="243690"/>
    <lineage>
        <taxon>Bacteria</taxon>
        <taxon>Pseudomonadati</taxon>
        <taxon>Pseudomonadota</taxon>
        <taxon>Alphaproteobacteria</taxon>
        <taxon>Hyphomicrobiales</taxon>
        <taxon>Methylobacteriaceae</taxon>
        <taxon>Methylobacterium</taxon>
    </lineage>
</organism>
<protein>
    <submittedName>
        <fullName evidence="3">Molybdopterin/thiamine biosynthesis adenylyltransferase</fullName>
    </submittedName>
</protein>
<feature type="domain" description="Prokaryotic E2 family B" evidence="2">
    <location>
        <begin position="9"/>
        <end position="103"/>
    </location>
</feature>
<evidence type="ECO:0000259" key="1">
    <source>
        <dbReference type="Pfam" id="PF00899"/>
    </source>
</evidence>
<dbReference type="SUPFAM" id="SSF69572">
    <property type="entry name" value="Activating enzymes of the ubiquitin-like proteins"/>
    <property type="match status" value="1"/>
</dbReference>
<keyword evidence="4" id="KW-1185">Reference proteome</keyword>
<dbReference type="PANTHER" id="PTHR43267:SF1">
    <property type="entry name" value="TRNA THREONYLCARBAMOYLADENOSINE DEHYDRATASE"/>
    <property type="match status" value="1"/>
</dbReference>
<dbReference type="InterPro" id="IPR035985">
    <property type="entry name" value="Ubiquitin-activating_enz"/>
</dbReference>
<accession>A0ABV2L8N1</accession>
<comment type="caution">
    <text evidence="3">The sequence shown here is derived from an EMBL/GenBank/DDBJ whole genome shotgun (WGS) entry which is preliminary data.</text>
</comment>
<reference evidence="3 4" key="1">
    <citation type="submission" date="2024-06" db="EMBL/GenBank/DDBJ databases">
        <title>Genomic Encyclopedia of Type Strains, Phase IV (KMG-IV): sequencing the most valuable type-strain genomes for metagenomic binning, comparative biology and taxonomic classification.</title>
        <authorList>
            <person name="Goeker M."/>
        </authorList>
    </citation>
    <scope>NUCLEOTIDE SEQUENCE [LARGE SCALE GENOMIC DNA]</scope>
    <source>
        <strain evidence="3 4">DSM 21331</strain>
    </source>
</reference>
<dbReference type="InterPro" id="IPR000594">
    <property type="entry name" value="ThiF_NAD_FAD-bd"/>
</dbReference>
<evidence type="ECO:0000313" key="4">
    <source>
        <dbReference type="Proteomes" id="UP001549145"/>
    </source>
</evidence>
<dbReference type="EMBL" id="JBEPMM010000012">
    <property type="protein sequence ID" value="MET3694204.1"/>
    <property type="molecule type" value="Genomic_DNA"/>
</dbReference>
<dbReference type="PANTHER" id="PTHR43267">
    <property type="entry name" value="TRNA THREONYLCARBAMOYLADENOSINE DEHYDRATASE"/>
    <property type="match status" value="1"/>
</dbReference>
<evidence type="ECO:0000313" key="3">
    <source>
        <dbReference type="EMBL" id="MET3694204.1"/>
    </source>
</evidence>
<evidence type="ECO:0000259" key="2">
    <source>
        <dbReference type="Pfam" id="PF14461"/>
    </source>
</evidence>
<dbReference type="Pfam" id="PF14461">
    <property type="entry name" value="Prok-E2_B"/>
    <property type="match status" value="1"/>
</dbReference>
<dbReference type="GO" id="GO:0016779">
    <property type="term" value="F:nucleotidyltransferase activity"/>
    <property type="evidence" value="ECO:0007669"/>
    <property type="project" value="UniProtKB-KW"/>
</dbReference>
<proteinExistence type="predicted"/>
<gene>
    <name evidence="3" type="ORF">ABID43_003763</name>
</gene>
<dbReference type="Proteomes" id="UP001549145">
    <property type="component" value="Unassembled WGS sequence"/>
</dbReference>
<keyword evidence="3" id="KW-0808">Transferase</keyword>